<evidence type="ECO:0000313" key="1">
    <source>
        <dbReference type="Proteomes" id="UP000095287"/>
    </source>
</evidence>
<organism evidence="1 2">
    <name type="scientific">Steinernema glaseri</name>
    <dbReference type="NCBI Taxonomy" id="37863"/>
    <lineage>
        <taxon>Eukaryota</taxon>
        <taxon>Metazoa</taxon>
        <taxon>Ecdysozoa</taxon>
        <taxon>Nematoda</taxon>
        <taxon>Chromadorea</taxon>
        <taxon>Rhabditida</taxon>
        <taxon>Tylenchina</taxon>
        <taxon>Panagrolaimomorpha</taxon>
        <taxon>Strongyloidoidea</taxon>
        <taxon>Steinernematidae</taxon>
        <taxon>Steinernema</taxon>
    </lineage>
</organism>
<keyword evidence="1" id="KW-1185">Reference proteome</keyword>
<name>A0A1I7YFF2_9BILA</name>
<dbReference type="Proteomes" id="UP000095287">
    <property type="component" value="Unplaced"/>
</dbReference>
<proteinExistence type="predicted"/>
<dbReference type="WBParaSite" id="L893_g15588.t1">
    <property type="protein sequence ID" value="L893_g15588.t1"/>
    <property type="gene ID" value="L893_g15588"/>
</dbReference>
<evidence type="ECO:0000313" key="2">
    <source>
        <dbReference type="WBParaSite" id="L893_g15588.t1"/>
    </source>
</evidence>
<accession>A0A1I7YFF2</accession>
<protein>
    <submittedName>
        <fullName evidence="2">Uncharacterized protein</fullName>
    </submittedName>
</protein>
<dbReference type="AlphaFoldDB" id="A0A1I7YFF2"/>
<reference evidence="2" key="1">
    <citation type="submission" date="2016-11" db="UniProtKB">
        <authorList>
            <consortium name="WormBaseParasite"/>
        </authorList>
    </citation>
    <scope>IDENTIFICATION</scope>
</reference>
<sequence>MQIPHTTSCGEAIVQAHPNTLSFVKTLIPSTVRPPVNHHLTAFSRIRPLSSLAVDRGCGGRGVNKLRRSKKGVWEAREGADGSAVVVVVMATGRTSLRSQQGAERSLVAFRRFGKFGIQDSEY</sequence>